<organism evidence="3 4">
    <name type="scientific">Chlamydomonas reinhardtii</name>
    <name type="common">Chlamydomonas smithii</name>
    <dbReference type="NCBI Taxonomy" id="3055"/>
    <lineage>
        <taxon>Eukaryota</taxon>
        <taxon>Viridiplantae</taxon>
        <taxon>Chlorophyta</taxon>
        <taxon>core chlorophytes</taxon>
        <taxon>Chlorophyceae</taxon>
        <taxon>CS clade</taxon>
        <taxon>Chlamydomonadales</taxon>
        <taxon>Chlamydomonadaceae</taxon>
        <taxon>Chlamydomonas</taxon>
    </lineage>
</organism>
<feature type="compositionally biased region" description="Gly residues" evidence="1">
    <location>
        <begin position="1102"/>
        <end position="1113"/>
    </location>
</feature>
<dbReference type="EMBL" id="CM008968">
    <property type="protein sequence ID" value="PNW80457.1"/>
    <property type="molecule type" value="Genomic_DNA"/>
</dbReference>
<gene>
    <name evidence="3" type="ORF">CHLRE_07g318300v5</name>
</gene>
<dbReference type="Gene3D" id="2.60.120.10">
    <property type="entry name" value="Jelly Rolls"/>
    <property type="match status" value="4"/>
</dbReference>
<dbReference type="Gramene" id="PNW80457">
    <property type="protein sequence ID" value="PNW80457"/>
    <property type="gene ID" value="CHLRE_07g318300v5"/>
</dbReference>
<feature type="region of interest" description="Disordered" evidence="1">
    <location>
        <begin position="1651"/>
        <end position="1691"/>
    </location>
</feature>
<feature type="region of interest" description="Disordered" evidence="1">
    <location>
        <begin position="2134"/>
        <end position="2198"/>
    </location>
</feature>
<evidence type="ECO:0000259" key="2">
    <source>
        <dbReference type="PROSITE" id="PS50042"/>
    </source>
</evidence>
<evidence type="ECO:0000313" key="3">
    <source>
        <dbReference type="EMBL" id="PNW80457.1"/>
    </source>
</evidence>
<feature type="domain" description="Cyclic nucleotide-binding" evidence="2">
    <location>
        <begin position="901"/>
        <end position="929"/>
    </location>
</feature>
<feature type="compositionally biased region" description="Pro residues" evidence="1">
    <location>
        <begin position="1481"/>
        <end position="1491"/>
    </location>
</feature>
<dbReference type="RefSeq" id="XP_042922493.1">
    <property type="nucleotide sequence ID" value="XM_043063925.1"/>
</dbReference>
<feature type="region of interest" description="Disordered" evidence="1">
    <location>
        <begin position="1101"/>
        <end position="1128"/>
    </location>
</feature>
<protein>
    <recommendedName>
        <fullName evidence="2">Cyclic nucleotide-binding domain-containing protein</fullName>
    </recommendedName>
</protein>
<keyword evidence="4" id="KW-1185">Reference proteome</keyword>
<feature type="region of interest" description="Disordered" evidence="1">
    <location>
        <begin position="2215"/>
        <end position="2272"/>
    </location>
</feature>
<dbReference type="GeneID" id="5726559"/>
<dbReference type="KEGG" id="cre:CHLRE_07g318300v5"/>
<feature type="region of interest" description="Disordered" evidence="1">
    <location>
        <begin position="283"/>
        <end position="367"/>
    </location>
</feature>
<feature type="compositionally biased region" description="Low complexity" evidence="1">
    <location>
        <begin position="1435"/>
        <end position="1446"/>
    </location>
</feature>
<feature type="region of interest" description="Disordered" evidence="1">
    <location>
        <begin position="1581"/>
        <end position="1604"/>
    </location>
</feature>
<feature type="compositionally biased region" description="Gly residues" evidence="1">
    <location>
        <begin position="346"/>
        <end position="367"/>
    </location>
</feature>
<feature type="domain" description="Cyclic nucleotide-binding" evidence="2">
    <location>
        <begin position="42"/>
        <end position="130"/>
    </location>
</feature>
<dbReference type="OMA" id="SPFWIAR"/>
<dbReference type="InParanoid" id="A0A2K3DIU7"/>
<feature type="compositionally biased region" description="Low complexity" evidence="1">
    <location>
        <begin position="1172"/>
        <end position="1188"/>
    </location>
</feature>
<name>A0A2K3DIU7_CHLRE</name>
<accession>A0A2K3DIU7</accession>
<feature type="region of interest" description="Disordered" evidence="1">
    <location>
        <begin position="1428"/>
        <end position="1457"/>
    </location>
</feature>
<feature type="domain" description="Cyclic nucleotide-binding" evidence="2">
    <location>
        <begin position="1021"/>
        <end position="1069"/>
    </location>
</feature>
<feature type="region of interest" description="Disordered" evidence="1">
    <location>
        <begin position="546"/>
        <end position="570"/>
    </location>
</feature>
<dbReference type="InterPro" id="IPR018490">
    <property type="entry name" value="cNMP-bd_dom_sf"/>
</dbReference>
<dbReference type="CDD" id="cd00038">
    <property type="entry name" value="CAP_ED"/>
    <property type="match status" value="2"/>
</dbReference>
<dbReference type="STRING" id="3055.A0A2K3DIU7"/>
<evidence type="ECO:0000256" key="1">
    <source>
        <dbReference type="SAM" id="MobiDB-lite"/>
    </source>
</evidence>
<dbReference type="InterPro" id="IPR000595">
    <property type="entry name" value="cNMP-bd_dom"/>
</dbReference>
<dbReference type="ExpressionAtlas" id="A0A2K3DIU7">
    <property type="expression patterns" value="baseline and differential"/>
</dbReference>
<feature type="region of interest" description="Disordered" evidence="1">
    <location>
        <begin position="594"/>
        <end position="622"/>
    </location>
</feature>
<feature type="domain" description="Cyclic nucleotide-binding" evidence="2">
    <location>
        <begin position="209"/>
        <end position="256"/>
    </location>
</feature>
<dbReference type="OrthoDB" id="2021138at2759"/>
<feature type="compositionally biased region" description="Low complexity" evidence="1">
    <location>
        <begin position="2135"/>
        <end position="2157"/>
    </location>
</feature>
<dbReference type="InterPro" id="IPR018488">
    <property type="entry name" value="cNMP-bd_CS"/>
</dbReference>
<feature type="region of interest" description="Disordered" evidence="1">
    <location>
        <begin position="1969"/>
        <end position="2060"/>
    </location>
</feature>
<feature type="compositionally biased region" description="Gly residues" evidence="1">
    <location>
        <begin position="2222"/>
        <end position="2234"/>
    </location>
</feature>
<dbReference type="PROSITE" id="PS50042">
    <property type="entry name" value="CNMP_BINDING_3"/>
    <property type="match status" value="4"/>
</dbReference>
<dbReference type="PANTHER" id="PTHR23011">
    <property type="entry name" value="CYCLIC NUCLEOTIDE-BINDING DOMAIN CONTAINING PROTEIN"/>
    <property type="match status" value="1"/>
</dbReference>
<dbReference type="InterPro" id="IPR014710">
    <property type="entry name" value="RmlC-like_jellyroll"/>
</dbReference>
<feature type="region of interest" description="Disordered" evidence="1">
    <location>
        <begin position="1478"/>
        <end position="1523"/>
    </location>
</feature>
<dbReference type="SUPFAM" id="SSF51206">
    <property type="entry name" value="cAMP-binding domain-like"/>
    <property type="match status" value="3"/>
</dbReference>
<feature type="region of interest" description="Disordered" evidence="1">
    <location>
        <begin position="382"/>
        <end position="425"/>
    </location>
</feature>
<feature type="compositionally biased region" description="Low complexity" evidence="1">
    <location>
        <begin position="296"/>
        <end position="340"/>
    </location>
</feature>
<feature type="region of interest" description="Disordered" evidence="1">
    <location>
        <begin position="753"/>
        <end position="797"/>
    </location>
</feature>
<feature type="compositionally biased region" description="Low complexity" evidence="1">
    <location>
        <begin position="1244"/>
        <end position="1256"/>
    </location>
</feature>
<dbReference type="PANTHER" id="PTHR23011:SF28">
    <property type="entry name" value="CYCLIC NUCLEOTIDE-BINDING DOMAIN CONTAINING PROTEIN"/>
    <property type="match status" value="1"/>
</dbReference>
<dbReference type="Pfam" id="PF00027">
    <property type="entry name" value="cNMP_binding"/>
    <property type="match status" value="1"/>
</dbReference>
<proteinExistence type="predicted"/>
<evidence type="ECO:0000313" key="4">
    <source>
        <dbReference type="Proteomes" id="UP000006906"/>
    </source>
</evidence>
<feature type="compositionally biased region" description="Low complexity" evidence="1">
    <location>
        <begin position="1504"/>
        <end position="1523"/>
    </location>
</feature>
<feature type="region of interest" description="Disordered" evidence="1">
    <location>
        <begin position="1371"/>
        <end position="1391"/>
    </location>
</feature>
<reference evidence="3 4" key="1">
    <citation type="journal article" date="2007" name="Science">
        <title>The Chlamydomonas genome reveals the evolution of key animal and plant functions.</title>
        <authorList>
            <person name="Merchant S.S."/>
            <person name="Prochnik S.E."/>
            <person name="Vallon O."/>
            <person name="Harris E.H."/>
            <person name="Karpowicz S.J."/>
            <person name="Witman G.B."/>
            <person name="Terry A."/>
            <person name="Salamov A."/>
            <person name="Fritz-Laylin L.K."/>
            <person name="Marechal-Drouard L."/>
            <person name="Marshall W.F."/>
            <person name="Qu L.H."/>
            <person name="Nelson D.R."/>
            <person name="Sanderfoot A.A."/>
            <person name="Spalding M.H."/>
            <person name="Kapitonov V.V."/>
            <person name="Ren Q."/>
            <person name="Ferris P."/>
            <person name="Lindquist E."/>
            <person name="Shapiro H."/>
            <person name="Lucas S.M."/>
            <person name="Grimwood J."/>
            <person name="Schmutz J."/>
            <person name="Cardol P."/>
            <person name="Cerutti H."/>
            <person name="Chanfreau G."/>
            <person name="Chen C.L."/>
            <person name="Cognat V."/>
            <person name="Croft M.T."/>
            <person name="Dent R."/>
            <person name="Dutcher S."/>
            <person name="Fernandez E."/>
            <person name="Fukuzawa H."/>
            <person name="Gonzalez-Ballester D."/>
            <person name="Gonzalez-Halphen D."/>
            <person name="Hallmann A."/>
            <person name="Hanikenne M."/>
            <person name="Hippler M."/>
            <person name="Inwood W."/>
            <person name="Jabbari K."/>
            <person name="Kalanon M."/>
            <person name="Kuras R."/>
            <person name="Lefebvre P.A."/>
            <person name="Lemaire S.D."/>
            <person name="Lobanov A.V."/>
            <person name="Lohr M."/>
            <person name="Manuell A."/>
            <person name="Meier I."/>
            <person name="Mets L."/>
            <person name="Mittag M."/>
            <person name="Mittelmeier T."/>
            <person name="Moroney J.V."/>
            <person name="Moseley J."/>
            <person name="Napoli C."/>
            <person name="Nedelcu A.M."/>
            <person name="Niyogi K."/>
            <person name="Novoselov S.V."/>
            <person name="Paulsen I.T."/>
            <person name="Pazour G."/>
            <person name="Purton S."/>
            <person name="Ral J.P."/>
            <person name="Riano-Pachon D.M."/>
            <person name="Riekhof W."/>
            <person name="Rymarquis L."/>
            <person name="Schroda M."/>
            <person name="Stern D."/>
            <person name="Umen J."/>
            <person name="Willows R."/>
            <person name="Wilson N."/>
            <person name="Zimmer S.L."/>
            <person name="Allmer J."/>
            <person name="Balk J."/>
            <person name="Bisova K."/>
            <person name="Chen C.J."/>
            <person name="Elias M."/>
            <person name="Gendler K."/>
            <person name="Hauser C."/>
            <person name="Lamb M.R."/>
            <person name="Ledford H."/>
            <person name="Long J.C."/>
            <person name="Minagawa J."/>
            <person name="Page M.D."/>
            <person name="Pan J."/>
            <person name="Pootakham W."/>
            <person name="Roje S."/>
            <person name="Rose A."/>
            <person name="Stahlberg E."/>
            <person name="Terauchi A.M."/>
            <person name="Yang P."/>
            <person name="Ball S."/>
            <person name="Bowler C."/>
            <person name="Dieckmann C.L."/>
            <person name="Gladyshev V.N."/>
            <person name="Green P."/>
            <person name="Jorgensen R."/>
            <person name="Mayfield S."/>
            <person name="Mueller-Roeber B."/>
            <person name="Rajamani S."/>
            <person name="Sayre R.T."/>
            <person name="Brokstein P."/>
            <person name="Dubchak I."/>
            <person name="Goodstein D."/>
            <person name="Hornick L."/>
            <person name="Huang Y.W."/>
            <person name="Jhaveri J."/>
            <person name="Luo Y."/>
            <person name="Martinez D."/>
            <person name="Ngau W.C."/>
            <person name="Otillar B."/>
            <person name="Poliakov A."/>
            <person name="Porter A."/>
            <person name="Szajkowski L."/>
            <person name="Werner G."/>
            <person name="Zhou K."/>
            <person name="Grigoriev I.V."/>
            <person name="Rokhsar D.S."/>
            <person name="Grossman A.R."/>
        </authorList>
    </citation>
    <scope>NUCLEOTIDE SEQUENCE [LARGE SCALE GENOMIC DNA]</scope>
    <source>
        <strain evidence="4">CC-503</strain>
    </source>
</reference>
<dbReference type="SMART" id="SM00100">
    <property type="entry name" value="cNMP"/>
    <property type="match status" value="2"/>
</dbReference>
<feature type="region of interest" description="Disordered" evidence="1">
    <location>
        <begin position="1152"/>
        <end position="1192"/>
    </location>
</feature>
<dbReference type="Proteomes" id="UP000006906">
    <property type="component" value="Chromosome 7"/>
</dbReference>
<feature type="region of interest" description="Disordered" evidence="1">
    <location>
        <begin position="1232"/>
        <end position="1274"/>
    </location>
</feature>
<sequence length="2272" mass="226291">MELPTSDLSLSRIVDILKRQPPQRTPADLRKLATYLRSLDGFFHSLDQLDVEIIGKWLSYEFVPAGEPVYREGEFGESMYIILSGTCDVFPVAGSRLPSDTGLLHMGQAFGELALVAARKPRSRTVAASTAGGGSSSGPAQQQGGVHLATLHRSSLSHMRFVAAASADAGRALQSVLAACCMGVLRVPPGSRTQEEVDTLAEFFGVMEAFKKLPGDMVRRLAADAGHVRLPAGRLVFEEDAPGHCMYVVVRGSCAVRARPLAARPLRPGGGGARGIGMGLRGGGGLKGAGERGHGAAHSVSVGRSAASGSTHGASSPGRRSELSSARESSVSRVTAAAEAEAAEKAGGGSDGEGLGVPVGGGGRGGGWGGMGFTTLLTVRAARKARERHPDAEEDLNEEHGEEGEEGQEALDGPSRKAAGAPAAPARDSPFWIARFMEDALKRLHVGDSAAGLGQAMTPLAAVAAARWRQAAAARHSNTGIAAGAGAGAGAGVGAEAGKHGEGLAEGADAAAIAAAEGDGQAMEALLGRAAARALRAAVSTNRLRDAGAAAAGKKHDGGAYAEEEEQEDVLNPAEAVAASGLAATAKAGAAGGGLKQADAEGQEEDDAGQDVPGPLQGHHAGHLLTEPSLRVHGAGGTAGGRLTAVEDPAKRLLSQVGRADPSAVSRALLGELVQRADVSVVLYEVAKNMVRRGGGPRRISRTASKQINRALQQQLRAGPDLLQPTVQGQRVLGRHPSVGHGAGYYGAGGGGGGGGGALRVSGEGPWGGAGEQAPRVSMGGSTATWGPEGNRRSYNGGGGVYGTRPASAMTSGASVFHTEGGTTEYDDYEDDATDLDWNGSDLFSVASYGRRSTGMVGGGGSQYGGRRRTTLQDLPDIMAHQDINTDLLSPAELDAVYGPVLRVVGPGQSFGELALLHREARRTATVVALPPSAASLGPVTSSGAVVGAASAAAPPSLPVIAGSQGLTPELSSASLHGSGGGDGPAVDLICIHRHTYNHTVRAVQVAQLHGLLAFLGGLAPFRALDERQRAALAVFCRPREVAAGAVLAAQGEPANALWMVQEGEVVLLDSSCGVAETLMAPAPGAARTALLRNISAPAGRNVGGSGGGGSGGPQPAHQLGPGGPGGRLLLRQLSAPEVQRVVAAGGRLPPVPLGVRQDNAGGGGGRVMFDSGASAAEQQRAAASGAAPDGPLRHVAPGALLALGGTLAALGAGGVFGEGLLANLHKEQPPVPGAAWEAPQDDAASSKGSSAASRAGRPRPLRHAAPPPPPHPCTVIARRPTRLLYISAHDLSRFAELVAEPLSELAEARGDFLATRTASVSAAKEAVAERVAGARRVLNDLRHMQAAGVPVASNPRLLEDLRREQVAAAAATAAESEYPPPPVPTAAEREAAEAAAAIRMIQAAGGRVRALLPGGGVGLIDLTATAARGKPPTGRVSSARSARSGSSGGGGAGQPLNRFVQQLHPIAGRLAACLQESTPKLPPRLPPTPPADGDGYRPTLRQASAASSAAAHSLSTIQEESSSGMLRAAGAGAARSVGGEMTDGGGAGGVLLTQRRDLMAPDQPPASVAAAAVEGVAAVESSGELWREDGDGYGDGDGTEHDQSVELEVSEETVLPHSAAAAAAAVHNTEGAVKKMAEQLQSFYQLLGQVPGSRDGARPATGGGGGGGVSKDDESGRGPAQSGAPVLPPLPLRQLSLTSASASVAALASPGQAAASPQLPPLHSTASLGRTDSRRRLAHSGFAASPSTSFTTRTAPGGLLLTDSAANTLHGGGEYAPPSLGSMSQASLRSYPSIGPTASVVAAGLTSMGGPLLVNESSGGSSGGGGGAAAAAAASGRAARPDSAESDTPARLYAALCEGGSMGGGARGLLPALHHPHRQALLASGGPLSRGSHGDGDSITIYSDDGSTSPDLSMLSRETLGAMGAGVGAGVATGGGTPGAVSPPLLSHPRRPMAAVRRSTSNISEGLVQLLGGTPGDMPSTPTAATGAAASGPGSSGSGGARVSLSGGPAGSDGRIIEAPGAALDVLMGGRPRPLSRGDSLRSMGGGRRTNSMSGGAGSNRVSLNGAAGGAPASPYLDLLSAAVAAATSFGAATEEAGVAAGVGDSASAVAAADAAARAPLQLLTPMESINTEAHQQATSADDATAAAHAAAASEGADADSDAGAGPGGDGPLLPWSYVDGTDSPQPQPHPDAEPLVPPLSLAALKLRPRIMGEEYSSDGGSLGGAESDGGAGPRACSPRAAMTDSPLRARRGAGGFESPAHSPRLVSHVY</sequence>
<feature type="compositionally biased region" description="Acidic residues" evidence="1">
    <location>
        <begin position="392"/>
        <end position="409"/>
    </location>
</feature>
<dbReference type="PROSITE" id="PS00889">
    <property type="entry name" value="CNMP_BINDING_2"/>
    <property type="match status" value="1"/>
</dbReference>
<feature type="compositionally biased region" description="Low complexity" evidence="1">
    <location>
        <begin position="1980"/>
        <end position="1994"/>
    </location>
</feature>